<name>A0ABS4YFV0_9MICO</name>
<feature type="region of interest" description="Disordered" evidence="1">
    <location>
        <begin position="508"/>
        <end position="556"/>
    </location>
</feature>
<evidence type="ECO:0000313" key="3">
    <source>
        <dbReference type="EMBL" id="MBP2407686.1"/>
    </source>
</evidence>
<dbReference type="CDD" id="cd00085">
    <property type="entry name" value="HNHc"/>
    <property type="match status" value="1"/>
</dbReference>
<feature type="compositionally biased region" description="Polar residues" evidence="1">
    <location>
        <begin position="1"/>
        <end position="11"/>
    </location>
</feature>
<comment type="caution">
    <text evidence="3">The sequence shown here is derived from an EMBL/GenBank/DDBJ whole genome shotgun (WGS) entry which is preliminary data.</text>
</comment>
<dbReference type="InterPro" id="IPR003870">
    <property type="entry name" value="DUF222"/>
</dbReference>
<feature type="compositionally biased region" description="Low complexity" evidence="1">
    <location>
        <begin position="12"/>
        <end position="44"/>
    </location>
</feature>
<sequence length="556" mass="60297">MAAKTSTTTGMSADSAHAADSTDSAESAATDTAHAAASAKAPRTAGPPRTPVRAHTPLDPDTFAAHSHVEPGCVEEQLARELFATHHEEALAYAGRLRKLAMLWDDTSEEGDMNAILVADARRITLDRARTLLRDAATAVVDLPHTLARLEAGHLPVSWFEQLLRRTRRLTSDQCQQVDDRVAEWDLENITADRFSRELGKLIAWFGMAAVRETPPEQRDVSLEINPDHDGTACLLVTGPIHEMLDLSRRLDLAARAVQNEQRHAAKEGRPAPFDIDGEVARTAYRMPLAALRYAILTRTMLETSGVQVPQSRFRLQVIVPAMTLLGESDAPGTIDGTIPLPARMARHLAADEPTWYRILTDPSDGAYLPLPPTTYSPTTAMAEHLRLLDPVCAVPGCTNNVCTIGEADHIEEYDHRNPEKGGQTALENLHRLCWTHHDMKTRGLLDPVRGPDGTTTWHIGDRAIITTDQNRDLLTPELAAALQSSWEAYEDMRLGDDLRLQGLGLLEDTDPADASDPPDGPEPADGAVPAGPGDASGGADRPALVGAASFSDPPF</sequence>
<reference evidence="3 4" key="1">
    <citation type="submission" date="2021-03" db="EMBL/GenBank/DDBJ databases">
        <title>Sequencing the genomes of 1000 actinobacteria strains.</title>
        <authorList>
            <person name="Klenk H.-P."/>
        </authorList>
    </citation>
    <scope>NUCLEOTIDE SEQUENCE [LARGE SCALE GENOMIC DNA]</scope>
    <source>
        <strain evidence="3 4">DSM 14564</strain>
    </source>
</reference>
<dbReference type="EMBL" id="JAGIOC010000001">
    <property type="protein sequence ID" value="MBP2407686.1"/>
    <property type="molecule type" value="Genomic_DNA"/>
</dbReference>
<organism evidence="3 4">
    <name type="scientific">Brachybacterium fresconis</name>
    <dbReference type="NCBI Taxonomy" id="173363"/>
    <lineage>
        <taxon>Bacteria</taxon>
        <taxon>Bacillati</taxon>
        <taxon>Actinomycetota</taxon>
        <taxon>Actinomycetes</taxon>
        <taxon>Micrococcales</taxon>
        <taxon>Dermabacteraceae</taxon>
        <taxon>Brachybacterium</taxon>
    </lineage>
</organism>
<feature type="domain" description="DUF222" evidence="2">
    <location>
        <begin position="113"/>
        <end position="388"/>
    </location>
</feature>
<dbReference type="InterPro" id="IPR003615">
    <property type="entry name" value="HNH_nuc"/>
</dbReference>
<feature type="compositionally biased region" description="Low complexity" evidence="1">
    <location>
        <begin position="515"/>
        <end position="544"/>
    </location>
</feature>
<feature type="region of interest" description="Disordered" evidence="1">
    <location>
        <begin position="1"/>
        <end position="65"/>
    </location>
</feature>
<dbReference type="Pfam" id="PF02720">
    <property type="entry name" value="DUF222"/>
    <property type="match status" value="1"/>
</dbReference>
<evidence type="ECO:0000259" key="2">
    <source>
        <dbReference type="Pfam" id="PF02720"/>
    </source>
</evidence>
<proteinExistence type="predicted"/>
<accession>A0ABS4YFV0</accession>
<dbReference type="Proteomes" id="UP000698222">
    <property type="component" value="Unassembled WGS sequence"/>
</dbReference>
<dbReference type="RefSeq" id="WP_209887210.1">
    <property type="nucleotide sequence ID" value="NZ_BAAAJV010000011.1"/>
</dbReference>
<protein>
    <recommendedName>
        <fullName evidence="2">DUF222 domain-containing protein</fullName>
    </recommendedName>
</protein>
<evidence type="ECO:0000256" key="1">
    <source>
        <dbReference type="SAM" id="MobiDB-lite"/>
    </source>
</evidence>
<gene>
    <name evidence="3" type="ORF">JOF44_000589</name>
</gene>
<evidence type="ECO:0000313" key="4">
    <source>
        <dbReference type="Proteomes" id="UP000698222"/>
    </source>
</evidence>
<keyword evidence="4" id="KW-1185">Reference proteome</keyword>